<evidence type="ECO:0000313" key="10">
    <source>
        <dbReference type="Proteomes" id="UP000823616"/>
    </source>
</evidence>
<dbReference type="GO" id="GO:0005886">
    <property type="term" value="C:plasma membrane"/>
    <property type="evidence" value="ECO:0007669"/>
    <property type="project" value="UniProtKB-SubCell"/>
</dbReference>
<keyword evidence="6 7" id="KW-0472">Membrane</keyword>
<evidence type="ECO:0000256" key="6">
    <source>
        <dbReference type="ARBA" id="ARBA00023136"/>
    </source>
</evidence>
<dbReference type="Pfam" id="PF00691">
    <property type="entry name" value="OmpA"/>
    <property type="match status" value="1"/>
</dbReference>
<dbReference type="InterPro" id="IPR006665">
    <property type="entry name" value="OmpA-like"/>
</dbReference>
<dbReference type="InterPro" id="IPR025713">
    <property type="entry name" value="MotB-like_N_dom"/>
</dbReference>
<keyword evidence="9" id="KW-0966">Cell projection</keyword>
<comment type="caution">
    <text evidence="9">The sequence shown here is derived from an EMBL/GenBank/DDBJ whole genome shotgun (WGS) entry which is preliminary data.</text>
</comment>
<dbReference type="SUPFAM" id="SSF103088">
    <property type="entry name" value="OmpA-like"/>
    <property type="match status" value="1"/>
</dbReference>
<comment type="subcellular location">
    <subcellularLocation>
        <location evidence="1">Cell membrane</location>
        <topology evidence="1">Single-pass membrane protein</topology>
    </subcellularLocation>
</comment>
<evidence type="ECO:0000256" key="2">
    <source>
        <dbReference type="ARBA" id="ARBA00008914"/>
    </source>
</evidence>
<feature type="domain" description="OmpA-like" evidence="8">
    <location>
        <begin position="112"/>
        <end position="236"/>
    </location>
</feature>
<name>A0A9D9EMM3_9SPIR</name>
<dbReference type="AlphaFoldDB" id="A0A9D9EMM3"/>
<keyword evidence="4" id="KW-0812">Transmembrane</keyword>
<comment type="similarity">
    <text evidence="2">Belongs to the MotB family.</text>
</comment>
<organism evidence="9 10">
    <name type="scientific">Candidatus Avitreponema avistercoris</name>
    <dbReference type="NCBI Taxonomy" id="2840705"/>
    <lineage>
        <taxon>Bacteria</taxon>
        <taxon>Pseudomonadati</taxon>
        <taxon>Spirochaetota</taxon>
        <taxon>Spirochaetia</taxon>
        <taxon>Spirochaetales</taxon>
        <taxon>Candidatus Avitreponema</taxon>
    </lineage>
</organism>
<dbReference type="Gene3D" id="3.30.1330.60">
    <property type="entry name" value="OmpA-like domain"/>
    <property type="match status" value="1"/>
</dbReference>
<dbReference type="CDD" id="cd07185">
    <property type="entry name" value="OmpA_C-like"/>
    <property type="match status" value="1"/>
</dbReference>
<dbReference type="NCBIfam" id="NF005195">
    <property type="entry name" value="PRK06667.1"/>
    <property type="match status" value="1"/>
</dbReference>
<dbReference type="Proteomes" id="UP000823616">
    <property type="component" value="Unassembled WGS sequence"/>
</dbReference>
<dbReference type="PANTHER" id="PTHR30329:SF21">
    <property type="entry name" value="LIPOPROTEIN YIAD-RELATED"/>
    <property type="match status" value="1"/>
</dbReference>
<dbReference type="InterPro" id="IPR036737">
    <property type="entry name" value="OmpA-like_sf"/>
</dbReference>
<evidence type="ECO:0000256" key="3">
    <source>
        <dbReference type="ARBA" id="ARBA00022475"/>
    </source>
</evidence>
<gene>
    <name evidence="9" type="primary">motB</name>
    <name evidence="9" type="ORF">IAA96_04125</name>
</gene>
<evidence type="ECO:0000313" key="9">
    <source>
        <dbReference type="EMBL" id="MBO8450274.1"/>
    </source>
</evidence>
<proteinExistence type="inferred from homology"/>
<evidence type="ECO:0000256" key="7">
    <source>
        <dbReference type="PROSITE-ProRule" id="PRU00473"/>
    </source>
</evidence>
<keyword evidence="5" id="KW-1133">Transmembrane helix</keyword>
<dbReference type="EMBL" id="JADIMS010000067">
    <property type="protein sequence ID" value="MBO8450274.1"/>
    <property type="molecule type" value="Genomic_DNA"/>
</dbReference>
<reference evidence="9" key="2">
    <citation type="journal article" date="2021" name="PeerJ">
        <title>Extensive microbial diversity within the chicken gut microbiome revealed by metagenomics and culture.</title>
        <authorList>
            <person name="Gilroy R."/>
            <person name="Ravi A."/>
            <person name="Getino M."/>
            <person name="Pursley I."/>
            <person name="Horton D.L."/>
            <person name="Alikhan N.F."/>
            <person name="Baker D."/>
            <person name="Gharbi K."/>
            <person name="Hall N."/>
            <person name="Watson M."/>
            <person name="Adriaenssens E.M."/>
            <person name="Foster-Nyarko E."/>
            <person name="Jarju S."/>
            <person name="Secka A."/>
            <person name="Antonio M."/>
            <person name="Oren A."/>
            <person name="Chaudhuri R.R."/>
            <person name="La Ragione R."/>
            <person name="Hildebrand F."/>
            <person name="Pallen M.J."/>
        </authorList>
    </citation>
    <scope>NUCLEOTIDE SEQUENCE</scope>
    <source>
        <strain evidence="9">B3-4054</strain>
    </source>
</reference>
<evidence type="ECO:0000256" key="1">
    <source>
        <dbReference type="ARBA" id="ARBA00004162"/>
    </source>
</evidence>
<reference evidence="9" key="1">
    <citation type="submission" date="2020-10" db="EMBL/GenBank/DDBJ databases">
        <authorList>
            <person name="Gilroy R."/>
        </authorList>
    </citation>
    <scope>NUCLEOTIDE SEQUENCE</scope>
    <source>
        <strain evidence="9">B3-4054</strain>
    </source>
</reference>
<accession>A0A9D9EMM3</accession>
<dbReference type="PANTHER" id="PTHR30329">
    <property type="entry name" value="STATOR ELEMENT OF FLAGELLAR MOTOR COMPLEX"/>
    <property type="match status" value="1"/>
</dbReference>
<sequence length="238" mass="25901">MGRKKREPTAASNGWLQTYGDTVTLLLSFFVMLFNPSEVDVTELATLTASINGDPTGGGRSLAAGRLSDLGNNINSMPSMEKGRSLGLAVKRAVSLFAPEIKSSKITITSDERGLVITLAADSFFRTASAELNIEETRGTLLKLAGFLSDEGLASRRFRIEGHTDAGDTDPEVWPSNWELSAARAINVLHYLTDFGADESRFSVAGYADTRPFYSNDTPEGRAYNRRVDVIILDEGHF</sequence>
<dbReference type="InterPro" id="IPR050330">
    <property type="entry name" value="Bact_OuterMem_StrucFunc"/>
</dbReference>
<evidence type="ECO:0000256" key="4">
    <source>
        <dbReference type="ARBA" id="ARBA00022692"/>
    </source>
</evidence>
<keyword evidence="3" id="KW-1003">Cell membrane</keyword>
<evidence type="ECO:0000259" key="8">
    <source>
        <dbReference type="PROSITE" id="PS51123"/>
    </source>
</evidence>
<dbReference type="PROSITE" id="PS51123">
    <property type="entry name" value="OMPA_2"/>
    <property type="match status" value="1"/>
</dbReference>
<keyword evidence="9" id="KW-0969">Cilium</keyword>
<evidence type="ECO:0000256" key="5">
    <source>
        <dbReference type="ARBA" id="ARBA00022989"/>
    </source>
</evidence>
<keyword evidence="9" id="KW-0282">Flagellum</keyword>
<dbReference type="Pfam" id="PF13677">
    <property type="entry name" value="MotB_plug"/>
    <property type="match status" value="1"/>
</dbReference>
<protein>
    <submittedName>
        <fullName evidence="9">Flagellar motor protein MotB</fullName>
    </submittedName>
</protein>